<organism evidence="2">
    <name type="scientific">Culex pipiens</name>
    <name type="common">House mosquito</name>
    <dbReference type="NCBI Taxonomy" id="7175"/>
    <lineage>
        <taxon>Eukaryota</taxon>
        <taxon>Metazoa</taxon>
        <taxon>Ecdysozoa</taxon>
        <taxon>Arthropoda</taxon>
        <taxon>Hexapoda</taxon>
        <taxon>Insecta</taxon>
        <taxon>Pterygota</taxon>
        <taxon>Neoptera</taxon>
        <taxon>Endopterygota</taxon>
        <taxon>Diptera</taxon>
        <taxon>Nematocera</taxon>
        <taxon>Culicoidea</taxon>
        <taxon>Culicidae</taxon>
        <taxon>Culicinae</taxon>
        <taxon>Culicini</taxon>
        <taxon>Culex</taxon>
        <taxon>Culex</taxon>
    </lineage>
</organism>
<accession>A0A8D8MZ95</accession>
<name>A0A8D8MZ95_CULPI</name>
<dbReference type="EMBL" id="HBUE01340395">
    <property type="protein sequence ID" value="CAG6598111.1"/>
    <property type="molecule type" value="Transcribed_RNA"/>
</dbReference>
<dbReference type="AlphaFoldDB" id="A0A8D8MZ95"/>
<protein>
    <submittedName>
        <fullName evidence="2">(northern house mosquito) hypothetical protein</fullName>
    </submittedName>
</protein>
<feature type="chain" id="PRO_5036261540" evidence="1">
    <location>
        <begin position="20"/>
        <end position="185"/>
    </location>
</feature>
<dbReference type="EMBL" id="HBUE01340394">
    <property type="protein sequence ID" value="CAG6598109.1"/>
    <property type="molecule type" value="Transcribed_RNA"/>
</dbReference>
<keyword evidence="1" id="KW-0732">Signal</keyword>
<evidence type="ECO:0000256" key="1">
    <source>
        <dbReference type="SAM" id="SignalP"/>
    </source>
</evidence>
<evidence type="ECO:0000313" key="2">
    <source>
        <dbReference type="EMBL" id="CAG6545948.1"/>
    </source>
</evidence>
<reference evidence="2" key="1">
    <citation type="submission" date="2021-05" db="EMBL/GenBank/DDBJ databases">
        <authorList>
            <person name="Alioto T."/>
            <person name="Alioto T."/>
            <person name="Gomez Garrido J."/>
        </authorList>
    </citation>
    <scope>NUCLEOTIDE SEQUENCE</scope>
</reference>
<dbReference type="EMBL" id="HBUE01233534">
    <property type="protein sequence ID" value="CAG6545948.1"/>
    <property type="molecule type" value="Transcribed_RNA"/>
</dbReference>
<proteinExistence type="predicted"/>
<feature type="signal peptide" evidence="1">
    <location>
        <begin position="1"/>
        <end position="19"/>
    </location>
</feature>
<dbReference type="EMBL" id="HBUE01233533">
    <property type="protein sequence ID" value="CAG6545946.1"/>
    <property type="molecule type" value="Transcribed_RNA"/>
</dbReference>
<sequence>MLPLLSVFVLSVLVDTIELEEVVLASVATLLAEPPPAPPLLLSFDLSSSVTAELMLTLLAEPKLGSGVSGARLIGKCDRFVLDTLRIGGGGGGFMTGGLGGGAAGRPMGLFCLAMDSDDWKLEGGPRSVPKWFGKFGPLGATGGDLGLLMLWCLPTMFLLVPLPVEPPLVLSCIPGGFGARFGLP</sequence>